<dbReference type="PANTHER" id="PTHR48478:SF1">
    <property type="entry name" value="LECTIN-LIKE"/>
    <property type="match status" value="1"/>
</dbReference>
<name>A0ABD3IZA6_EUCGL</name>
<dbReference type="EMBL" id="JBJKBG010000010">
    <property type="protein sequence ID" value="KAL3720470.1"/>
    <property type="molecule type" value="Genomic_DNA"/>
</dbReference>
<dbReference type="Pfam" id="PF14299">
    <property type="entry name" value="PP2"/>
    <property type="match status" value="1"/>
</dbReference>
<reference evidence="1 2" key="1">
    <citation type="submission" date="2024-11" db="EMBL/GenBank/DDBJ databases">
        <title>Chromosome-level genome assembly of Eucalyptus globulus Labill. provides insights into its genome evolution.</title>
        <authorList>
            <person name="Li X."/>
        </authorList>
    </citation>
    <scope>NUCLEOTIDE SEQUENCE [LARGE SCALE GENOMIC DNA]</scope>
    <source>
        <strain evidence="1">CL2024</strain>
        <tissue evidence="1">Fresh tender leaves</tissue>
    </source>
</reference>
<dbReference type="AlphaFoldDB" id="A0ABD3IZA6"/>
<proteinExistence type="predicted"/>
<sequence>MAKSWLVTMREAGLRKDFGGADSNESRTNQKTKDKLHTKYWNENGRDCYEIYAKGLNIDNSQIRDYWQWTTSTRDGVEVAEAVKVKWLGVNGSFKTINLTYEVEYKVSFLLRTKSPTPSTSTSVGNMKQQKVNLTLTLPNGTNQENQLWLPETSEQWQEREAGHFKMTTEVVGEMKFAMWQQFDSWMGGLIIKGVLIKPR</sequence>
<dbReference type="PANTHER" id="PTHR48478">
    <property type="entry name" value="LECTIN-LIKE"/>
    <property type="match status" value="1"/>
</dbReference>
<evidence type="ECO:0000313" key="2">
    <source>
        <dbReference type="Proteomes" id="UP001634007"/>
    </source>
</evidence>
<evidence type="ECO:0000313" key="1">
    <source>
        <dbReference type="EMBL" id="KAL3720470.1"/>
    </source>
</evidence>
<dbReference type="Proteomes" id="UP001634007">
    <property type="component" value="Unassembled WGS sequence"/>
</dbReference>
<protein>
    <submittedName>
        <fullName evidence="1">Uncharacterized protein</fullName>
    </submittedName>
</protein>
<gene>
    <name evidence="1" type="ORF">ACJRO7_005309</name>
</gene>
<dbReference type="InterPro" id="IPR025886">
    <property type="entry name" value="PP2-like"/>
</dbReference>
<comment type="caution">
    <text evidence="1">The sequence shown here is derived from an EMBL/GenBank/DDBJ whole genome shotgun (WGS) entry which is preliminary data.</text>
</comment>
<dbReference type="InterPro" id="IPR052147">
    <property type="entry name" value="PP2-like/Lectin"/>
</dbReference>
<organism evidence="1 2">
    <name type="scientific">Eucalyptus globulus</name>
    <name type="common">Tasmanian blue gum</name>
    <dbReference type="NCBI Taxonomy" id="34317"/>
    <lineage>
        <taxon>Eukaryota</taxon>
        <taxon>Viridiplantae</taxon>
        <taxon>Streptophyta</taxon>
        <taxon>Embryophyta</taxon>
        <taxon>Tracheophyta</taxon>
        <taxon>Spermatophyta</taxon>
        <taxon>Magnoliopsida</taxon>
        <taxon>eudicotyledons</taxon>
        <taxon>Gunneridae</taxon>
        <taxon>Pentapetalae</taxon>
        <taxon>rosids</taxon>
        <taxon>malvids</taxon>
        <taxon>Myrtales</taxon>
        <taxon>Myrtaceae</taxon>
        <taxon>Myrtoideae</taxon>
        <taxon>Eucalypteae</taxon>
        <taxon>Eucalyptus</taxon>
    </lineage>
</organism>
<accession>A0ABD3IZA6</accession>
<keyword evidence="2" id="KW-1185">Reference proteome</keyword>